<evidence type="ECO:0000313" key="4">
    <source>
        <dbReference type="Proteomes" id="UP000000763"/>
    </source>
</evidence>
<organism evidence="3">
    <name type="scientific">Oryza sativa subsp. japonica</name>
    <name type="common">Rice</name>
    <dbReference type="NCBI Taxonomy" id="39947"/>
    <lineage>
        <taxon>Eukaryota</taxon>
        <taxon>Viridiplantae</taxon>
        <taxon>Streptophyta</taxon>
        <taxon>Embryophyta</taxon>
        <taxon>Tracheophyta</taxon>
        <taxon>Spermatophyta</taxon>
        <taxon>Magnoliopsida</taxon>
        <taxon>Liliopsida</taxon>
        <taxon>Poales</taxon>
        <taxon>Poaceae</taxon>
        <taxon>BOP clade</taxon>
        <taxon>Oryzoideae</taxon>
        <taxon>Oryzeae</taxon>
        <taxon>Oryzinae</taxon>
        <taxon>Oryza</taxon>
        <taxon>Oryza sativa</taxon>
    </lineage>
</organism>
<name>Q5NBM5_ORYSJ</name>
<gene>
    <name evidence="2" type="ORF">P0038F12.8</name>
    <name evidence="3" type="ORF">P0424A08.24</name>
</gene>
<reference evidence="4" key="2">
    <citation type="journal article" date="2005" name="Nature">
        <title>The map-based sequence of the rice genome.</title>
        <authorList>
            <consortium name="International rice genome sequencing project (IRGSP)"/>
            <person name="Matsumoto T."/>
            <person name="Wu J."/>
            <person name="Kanamori H."/>
            <person name="Katayose Y."/>
            <person name="Fujisawa M."/>
            <person name="Namiki N."/>
            <person name="Mizuno H."/>
            <person name="Yamamoto K."/>
            <person name="Antonio B.A."/>
            <person name="Baba T."/>
            <person name="Sakata K."/>
            <person name="Nagamura Y."/>
            <person name="Aoki H."/>
            <person name="Arikawa K."/>
            <person name="Arita K."/>
            <person name="Bito T."/>
            <person name="Chiden Y."/>
            <person name="Fujitsuka N."/>
            <person name="Fukunaka R."/>
            <person name="Hamada M."/>
            <person name="Harada C."/>
            <person name="Hayashi A."/>
            <person name="Hijishita S."/>
            <person name="Honda M."/>
            <person name="Hosokawa S."/>
            <person name="Ichikawa Y."/>
            <person name="Idonuma A."/>
            <person name="Iijima M."/>
            <person name="Ikeda M."/>
            <person name="Ikeno M."/>
            <person name="Ito K."/>
            <person name="Ito S."/>
            <person name="Ito T."/>
            <person name="Ito Y."/>
            <person name="Ito Y."/>
            <person name="Iwabuchi A."/>
            <person name="Kamiya K."/>
            <person name="Karasawa W."/>
            <person name="Kurita K."/>
            <person name="Katagiri S."/>
            <person name="Kikuta A."/>
            <person name="Kobayashi H."/>
            <person name="Kobayashi N."/>
            <person name="Machita K."/>
            <person name="Maehara T."/>
            <person name="Masukawa M."/>
            <person name="Mizubayashi T."/>
            <person name="Mukai Y."/>
            <person name="Nagasaki H."/>
            <person name="Nagata Y."/>
            <person name="Naito S."/>
            <person name="Nakashima M."/>
            <person name="Nakama Y."/>
            <person name="Nakamichi Y."/>
            <person name="Nakamura M."/>
            <person name="Meguro A."/>
            <person name="Negishi M."/>
            <person name="Ohta I."/>
            <person name="Ohta T."/>
            <person name="Okamoto M."/>
            <person name="Ono N."/>
            <person name="Saji S."/>
            <person name="Sakaguchi M."/>
            <person name="Sakai K."/>
            <person name="Shibata M."/>
            <person name="Shimokawa T."/>
            <person name="Song J."/>
            <person name="Takazaki Y."/>
            <person name="Terasawa K."/>
            <person name="Tsugane M."/>
            <person name="Tsuji K."/>
            <person name="Ueda S."/>
            <person name="Waki K."/>
            <person name="Yamagata H."/>
            <person name="Yamamoto M."/>
            <person name="Yamamoto S."/>
            <person name="Yamane H."/>
            <person name="Yoshiki S."/>
            <person name="Yoshihara R."/>
            <person name="Yukawa K."/>
            <person name="Zhong H."/>
            <person name="Yano M."/>
            <person name="Yuan Q."/>
            <person name="Ouyang S."/>
            <person name="Liu J."/>
            <person name="Jones K.M."/>
            <person name="Gansberger K."/>
            <person name="Moffat K."/>
            <person name="Hill J."/>
            <person name="Bera J."/>
            <person name="Fadrosh D."/>
            <person name="Jin S."/>
            <person name="Johri S."/>
            <person name="Kim M."/>
            <person name="Overton L."/>
            <person name="Reardon M."/>
            <person name="Tsitrin T."/>
            <person name="Vuong H."/>
            <person name="Weaver B."/>
            <person name="Ciecko A."/>
            <person name="Tallon L."/>
            <person name="Jackson J."/>
            <person name="Pai G."/>
            <person name="Aken S.V."/>
            <person name="Utterback T."/>
            <person name="Reidmuller S."/>
            <person name="Feldblyum T."/>
            <person name="Hsiao J."/>
            <person name="Zismann V."/>
            <person name="Iobst S."/>
            <person name="de Vazeille A.R."/>
            <person name="Buell C.R."/>
            <person name="Ying K."/>
            <person name="Li Y."/>
            <person name="Lu T."/>
            <person name="Huang Y."/>
            <person name="Zhao Q."/>
            <person name="Feng Q."/>
            <person name="Zhang L."/>
            <person name="Zhu J."/>
            <person name="Weng Q."/>
            <person name="Mu J."/>
            <person name="Lu Y."/>
            <person name="Fan D."/>
            <person name="Liu Y."/>
            <person name="Guan J."/>
            <person name="Zhang Y."/>
            <person name="Yu S."/>
            <person name="Liu X."/>
            <person name="Zhang Y."/>
            <person name="Hong G."/>
            <person name="Han B."/>
            <person name="Choisne N."/>
            <person name="Demange N."/>
            <person name="Orjeda G."/>
            <person name="Samain S."/>
            <person name="Cattolico L."/>
            <person name="Pelletier E."/>
            <person name="Couloux A."/>
            <person name="Segurens B."/>
            <person name="Wincker P."/>
            <person name="D'Hont A."/>
            <person name="Scarpelli C."/>
            <person name="Weissenbach J."/>
            <person name="Salanoubat M."/>
            <person name="Quetier F."/>
            <person name="Yu Y."/>
            <person name="Kim H.R."/>
            <person name="Rambo T."/>
            <person name="Currie J."/>
            <person name="Collura K."/>
            <person name="Luo M."/>
            <person name="Yang T."/>
            <person name="Ammiraju J.S.S."/>
            <person name="Engler F."/>
            <person name="Soderlund C."/>
            <person name="Wing R.A."/>
            <person name="Palmer L.E."/>
            <person name="de la Bastide M."/>
            <person name="Spiegel L."/>
            <person name="Nascimento L."/>
            <person name="Zutavern T."/>
            <person name="O'Shaughnessy A."/>
            <person name="Dike S."/>
            <person name="Dedhia N."/>
            <person name="Preston R."/>
            <person name="Balija V."/>
            <person name="McCombie W.R."/>
            <person name="Chow T."/>
            <person name="Chen H."/>
            <person name="Chung M."/>
            <person name="Chen C."/>
            <person name="Shaw J."/>
            <person name="Wu H."/>
            <person name="Hsiao K."/>
            <person name="Chao Y."/>
            <person name="Chu M."/>
            <person name="Cheng C."/>
            <person name="Hour A."/>
            <person name="Lee P."/>
            <person name="Lin S."/>
            <person name="Lin Y."/>
            <person name="Liou J."/>
            <person name="Liu S."/>
            <person name="Hsing Y."/>
            <person name="Raghuvanshi S."/>
            <person name="Mohanty A."/>
            <person name="Bharti A.K."/>
            <person name="Gaur A."/>
            <person name="Gupta V."/>
            <person name="Kumar D."/>
            <person name="Ravi V."/>
            <person name="Vij S."/>
            <person name="Kapur A."/>
            <person name="Khurana P."/>
            <person name="Khurana P."/>
            <person name="Khurana J.P."/>
            <person name="Tyagi A.K."/>
            <person name="Gaikwad K."/>
            <person name="Singh A."/>
            <person name="Dalal V."/>
            <person name="Srivastava S."/>
            <person name="Dixit A."/>
            <person name="Pal A.K."/>
            <person name="Ghazi I.A."/>
            <person name="Yadav M."/>
            <person name="Pandit A."/>
            <person name="Bhargava A."/>
            <person name="Sureshbabu K."/>
            <person name="Batra K."/>
            <person name="Sharma T.R."/>
            <person name="Mohapatra T."/>
            <person name="Singh N.K."/>
            <person name="Messing J."/>
            <person name="Nelson A.B."/>
            <person name="Fuks G."/>
            <person name="Kavchok S."/>
            <person name="Keizer G."/>
            <person name="Linton E."/>
            <person name="Llaca V."/>
            <person name="Song R."/>
            <person name="Tanyolac B."/>
            <person name="Young S."/>
            <person name="Ho-Il K."/>
            <person name="Hahn J.H."/>
            <person name="Sangsakoo G."/>
            <person name="Vanavichit A."/>
            <person name="de Mattos Luiz.A.T."/>
            <person name="Zimmer P.D."/>
            <person name="Malone G."/>
            <person name="Dellagostin O."/>
            <person name="de Oliveira A.C."/>
            <person name="Bevan M."/>
            <person name="Bancroft I."/>
            <person name="Minx P."/>
            <person name="Cordum H."/>
            <person name="Wilson R."/>
            <person name="Cheng Z."/>
            <person name="Jin W."/>
            <person name="Jiang J."/>
            <person name="Leong S.A."/>
            <person name="Iwama H."/>
            <person name="Gojobori T."/>
            <person name="Itoh T."/>
            <person name="Niimura Y."/>
            <person name="Fujii Y."/>
            <person name="Habara T."/>
            <person name="Sakai H."/>
            <person name="Sato Y."/>
            <person name="Wilson G."/>
            <person name="Kumar K."/>
            <person name="McCouch S."/>
            <person name="Juretic N."/>
            <person name="Hoen D."/>
            <person name="Wright S."/>
            <person name="Bruskiewich R."/>
            <person name="Bureau T."/>
            <person name="Miyao A."/>
            <person name="Hirochika H."/>
            <person name="Nishikawa T."/>
            <person name="Kadowaki K."/>
            <person name="Sugiura M."/>
            <person name="Burr B."/>
            <person name="Sasaki T."/>
        </authorList>
    </citation>
    <scope>NUCLEOTIDE SEQUENCE [LARGE SCALE GENOMIC DNA]</scope>
    <source>
        <strain evidence="4">cv. Nipponbare</strain>
    </source>
</reference>
<reference evidence="4" key="3">
    <citation type="journal article" date="2008" name="Nucleic Acids Res.">
        <title>The rice annotation project database (RAP-DB): 2008 update.</title>
        <authorList>
            <consortium name="The rice annotation project (RAP)"/>
        </authorList>
    </citation>
    <scope>GENOME REANNOTATION</scope>
    <source>
        <strain evidence="4">cv. Nipponbare</strain>
    </source>
</reference>
<dbReference type="AlphaFoldDB" id="Q5NBM5"/>
<accession>Q5NBM5</accession>
<dbReference type="Proteomes" id="UP000000763">
    <property type="component" value="Chromosome 1"/>
</dbReference>
<evidence type="ECO:0000313" key="2">
    <source>
        <dbReference type="EMBL" id="BAD81108.1"/>
    </source>
</evidence>
<sequence length="51" mass="6082">MEEPRRGEIGDRQIGDRRREGVAGDRGIEWCVMREDKEQQNDMFTGTWIDR</sequence>
<reference evidence="3" key="1">
    <citation type="journal article" date="2002" name="Nature">
        <title>The genome sequence and structure of rice chromosome 1.</title>
        <authorList>
            <person name="Sasaki T."/>
            <person name="Matsumoto T."/>
            <person name="Yamamoto K."/>
            <person name="Sakata K."/>
            <person name="Baba T."/>
            <person name="Katayose Y."/>
            <person name="Wu J."/>
            <person name="Niimura Y."/>
            <person name="Cheng Z."/>
            <person name="Nagamura Y."/>
            <person name="Antonio B.A."/>
            <person name="Kanamori H."/>
            <person name="Hosokawa S."/>
            <person name="Masukawa M."/>
            <person name="Arikawa K."/>
            <person name="Chiden Y."/>
            <person name="Hayashi M."/>
            <person name="Okamoto M."/>
            <person name="Ando T."/>
            <person name="Aoki H."/>
            <person name="Arita K."/>
            <person name="Hamada M."/>
            <person name="Harada C."/>
            <person name="Hijishita S."/>
            <person name="Honda M."/>
            <person name="Ichikawa Y."/>
            <person name="Idonuma A."/>
            <person name="Iijima M."/>
            <person name="Ikeda M."/>
            <person name="Ikeno M."/>
            <person name="Itoh S."/>
            <person name="Itoh T."/>
            <person name="Itoh Y."/>
            <person name="Itoh Y."/>
            <person name="Iwabuchi A."/>
            <person name="Kamiya K."/>
            <person name="Karasawa W."/>
            <person name="Katagiri S."/>
            <person name="Kikuta A."/>
            <person name="Kobayashi N."/>
            <person name="Kono I."/>
            <person name="Machita K."/>
            <person name="Maehara T."/>
            <person name="Mizuno H."/>
            <person name="Mizubayashi T."/>
            <person name="Mukai Y."/>
            <person name="Nagasaki H."/>
            <person name="Nakashima M."/>
            <person name="Nakama Y."/>
            <person name="Nakamichi Y."/>
            <person name="Nakamura M."/>
            <person name="Namiki N."/>
            <person name="Negishi M."/>
            <person name="Ohta I."/>
            <person name="Ono N."/>
            <person name="Saji S."/>
            <person name="Sakai K."/>
            <person name="Shibata M."/>
            <person name="Shimokawa T."/>
            <person name="Shomura A."/>
            <person name="Song J."/>
            <person name="Takazaki Y."/>
            <person name="Terasawa K."/>
            <person name="Tsuji K."/>
            <person name="Waki K."/>
            <person name="Yamagata H."/>
            <person name="Yamane H."/>
            <person name="Yoshiki S."/>
            <person name="Yoshihara R."/>
            <person name="Yukawa K."/>
            <person name="Zhong H."/>
            <person name="Iwama H."/>
            <person name="Endo T."/>
            <person name="Ito H."/>
            <person name="Hahn J.H."/>
            <person name="Kim H.I."/>
            <person name="Eun M.Y."/>
            <person name="Yano M."/>
            <person name="Jiang J."/>
            <person name="Gojobori T."/>
        </authorList>
    </citation>
    <scope>NUCLEOTIDE SEQUENCE</scope>
</reference>
<protein>
    <submittedName>
        <fullName evidence="3">Uncharacterized protein</fullName>
    </submittedName>
</protein>
<dbReference type="EMBL" id="AP000837">
    <property type="protein sequence ID" value="BAD81131.1"/>
    <property type="molecule type" value="Genomic_DNA"/>
</dbReference>
<dbReference type="Proteomes" id="UP000817658">
    <property type="component" value="Chromosome 1"/>
</dbReference>
<dbReference type="EMBL" id="AP000836">
    <property type="protein sequence ID" value="BAD81108.1"/>
    <property type="molecule type" value="Genomic_DNA"/>
</dbReference>
<feature type="region of interest" description="Disordered" evidence="1">
    <location>
        <begin position="1"/>
        <end position="22"/>
    </location>
</feature>
<evidence type="ECO:0000313" key="3">
    <source>
        <dbReference type="EMBL" id="BAD81131.1"/>
    </source>
</evidence>
<evidence type="ECO:0000256" key="1">
    <source>
        <dbReference type="SAM" id="MobiDB-lite"/>
    </source>
</evidence>
<proteinExistence type="predicted"/>